<dbReference type="EMBL" id="AKWZ02000010">
    <property type="protein sequence ID" value="EPG74577.1"/>
    <property type="molecule type" value="Genomic_DNA"/>
</dbReference>
<feature type="domain" description="Amidohydrolase-related" evidence="6">
    <location>
        <begin position="57"/>
        <end position="421"/>
    </location>
</feature>
<accession>S3W2U9</accession>
<dbReference type="PANTHER" id="PTHR43668:SF4">
    <property type="entry name" value="ALLANTOINASE"/>
    <property type="match status" value="1"/>
</dbReference>
<dbReference type="STRING" id="1193011.LEP1GSC058_3683"/>
<reference evidence="7" key="1">
    <citation type="submission" date="2013-04" db="EMBL/GenBank/DDBJ databases">
        <authorList>
            <person name="Harkins D.M."/>
            <person name="Durkin A.S."/>
            <person name="Selengut J.D."/>
            <person name="Sanka R."/>
            <person name="DePew J."/>
            <person name="Purushe J."/>
            <person name="Ahmed A."/>
            <person name="van der Linden H."/>
            <person name="Goris M.G.A."/>
            <person name="Hartskeerl R.A."/>
            <person name="Vinetz J.M."/>
            <person name="Sutton G.G."/>
            <person name="Nelson W.C."/>
            <person name="Fouts D.E."/>
        </authorList>
    </citation>
    <scope>NUCLEOTIDE SEQUENCE [LARGE SCALE GENOMIC DNA]</scope>
    <source>
        <strain evidence="7">BUT 6</strain>
    </source>
</reference>
<gene>
    <name evidence="7" type="primary">pyrC</name>
    <name evidence="7" type="ORF">LEP1GSC058_3683</name>
</gene>
<evidence type="ECO:0000256" key="5">
    <source>
        <dbReference type="ARBA" id="ARBA00022801"/>
    </source>
</evidence>
<dbReference type="InterPro" id="IPR002195">
    <property type="entry name" value="Dihydroorotase_CS"/>
</dbReference>
<protein>
    <submittedName>
        <fullName evidence="7">Dihydroorotase, multifunctional complex type</fullName>
        <ecNumber evidence="7">3.5.2.3</ecNumber>
    </submittedName>
</protein>
<dbReference type="InterPro" id="IPR032466">
    <property type="entry name" value="Metal_Hydrolase"/>
</dbReference>
<comment type="cofactor">
    <cofactor evidence="1">
        <name>Zn(2+)</name>
        <dbReference type="ChEBI" id="CHEBI:29105"/>
    </cofactor>
</comment>
<dbReference type="GO" id="GO:0004151">
    <property type="term" value="F:dihydroorotase activity"/>
    <property type="evidence" value="ECO:0007669"/>
    <property type="project" value="UniProtKB-EC"/>
</dbReference>
<dbReference type="AlphaFoldDB" id="S3W2U9"/>
<dbReference type="SUPFAM" id="SSF51338">
    <property type="entry name" value="Composite domain of metallo-dependent hydrolases"/>
    <property type="match status" value="1"/>
</dbReference>
<dbReference type="InterPro" id="IPR006680">
    <property type="entry name" value="Amidohydro-rel"/>
</dbReference>
<organism evidence="7 8">
    <name type="scientific">Leptospira fainei serovar Hurstbridge str. BUT 6</name>
    <dbReference type="NCBI Taxonomy" id="1193011"/>
    <lineage>
        <taxon>Bacteria</taxon>
        <taxon>Pseudomonadati</taxon>
        <taxon>Spirochaetota</taxon>
        <taxon>Spirochaetia</taxon>
        <taxon>Leptospirales</taxon>
        <taxon>Leptospiraceae</taxon>
        <taxon>Leptospira</taxon>
    </lineage>
</organism>
<dbReference type="GO" id="GO:0006145">
    <property type="term" value="P:purine nucleobase catabolic process"/>
    <property type="evidence" value="ECO:0007669"/>
    <property type="project" value="TreeGrafter"/>
</dbReference>
<dbReference type="GO" id="GO:0005737">
    <property type="term" value="C:cytoplasm"/>
    <property type="evidence" value="ECO:0007669"/>
    <property type="project" value="TreeGrafter"/>
</dbReference>
<keyword evidence="5 7" id="KW-0378">Hydrolase</keyword>
<name>S3W2U9_9LEPT</name>
<dbReference type="SUPFAM" id="SSF51556">
    <property type="entry name" value="Metallo-dependent hydrolases"/>
    <property type="match status" value="1"/>
</dbReference>
<dbReference type="EC" id="3.5.2.3" evidence="7"/>
<evidence type="ECO:0000256" key="4">
    <source>
        <dbReference type="ARBA" id="ARBA00022723"/>
    </source>
</evidence>
<dbReference type="Gene3D" id="3.20.20.140">
    <property type="entry name" value="Metal-dependent hydrolases"/>
    <property type="match status" value="1"/>
</dbReference>
<evidence type="ECO:0000256" key="1">
    <source>
        <dbReference type="ARBA" id="ARBA00001947"/>
    </source>
</evidence>
<keyword evidence="8" id="KW-1185">Reference proteome</keyword>
<comment type="similarity">
    <text evidence="3">Belongs to the metallo-dependent hydrolases superfamily. DHOase family. Class I DHOase subfamily.</text>
</comment>
<sequence>MKGIIRRISGQFQTSTGSFKGVLEMDPDTGLISAIHYGSILQTQEEGDLLFDPDQSVIFAGFGDIHVHAREDETKKHTYKEDFQSAGLAAINGGVIHIADMPNNPLPPVNDDIYRRKQELADRSPVRITLYAGIGPKTKPLTLHVPYKAFMGPSVGELFFHSNEQLEDTIKHYEGQNVSFHCEDPEILEKSQGELLHEDRRPPEAETLATDFALYLIEKYGLKGKLCHYSTGEGLQRIINAKRRGVSVTCEVTPTHLYFDRTMLTDENRHWFQMNPPLRGPEDRTMLLQGIRDGWIDYLATDHAPHSIEEKKRGTSGISQLDTYALFVTWLYRSGEISLEKIAAICSENPGEFVNEFLPKEYGKGFGKLELGYCASFTVLNFHQPTTFRKEDIKSKSGWSPFENVTFPGSILAVIHRGRRVK</sequence>
<dbReference type="PANTHER" id="PTHR43668">
    <property type="entry name" value="ALLANTOINASE"/>
    <property type="match status" value="1"/>
</dbReference>
<dbReference type="PROSITE" id="PS00483">
    <property type="entry name" value="DIHYDROOROTASE_2"/>
    <property type="match status" value="1"/>
</dbReference>
<comment type="function">
    <text evidence="2">Catalyzes the reversible cyclization of carbamoyl aspartate to dihydroorotate.</text>
</comment>
<evidence type="ECO:0000256" key="2">
    <source>
        <dbReference type="ARBA" id="ARBA00002368"/>
    </source>
</evidence>
<dbReference type="OrthoDB" id="9765462at2"/>
<keyword evidence="4" id="KW-0479">Metal-binding</keyword>
<evidence type="ECO:0000313" key="8">
    <source>
        <dbReference type="Proteomes" id="UP000014540"/>
    </source>
</evidence>
<dbReference type="GO" id="GO:0004038">
    <property type="term" value="F:allantoinase activity"/>
    <property type="evidence" value="ECO:0007669"/>
    <property type="project" value="TreeGrafter"/>
</dbReference>
<dbReference type="Pfam" id="PF01979">
    <property type="entry name" value="Amidohydro_1"/>
    <property type="match status" value="1"/>
</dbReference>
<dbReference type="InterPro" id="IPR050138">
    <property type="entry name" value="DHOase/Allantoinase_Hydrolase"/>
</dbReference>
<evidence type="ECO:0000259" key="6">
    <source>
        <dbReference type="Pfam" id="PF01979"/>
    </source>
</evidence>
<proteinExistence type="inferred from homology"/>
<dbReference type="Proteomes" id="UP000014540">
    <property type="component" value="Unassembled WGS sequence"/>
</dbReference>
<comment type="caution">
    <text evidence="7">The sequence shown here is derived from an EMBL/GenBank/DDBJ whole genome shotgun (WGS) entry which is preliminary data.</text>
</comment>
<evidence type="ECO:0000313" key="7">
    <source>
        <dbReference type="EMBL" id="EPG74577.1"/>
    </source>
</evidence>
<dbReference type="GO" id="GO:0046872">
    <property type="term" value="F:metal ion binding"/>
    <property type="evidence" value="ECO:0007669"/>
    <property type="project" value="UniProtKB-KW"/>
</dbReference>
<evidence type="ECO:0000256" key="3">
    <source>
        <dbReference type="ARBA" id="ARBA00010286"/>
    </source>
</evidence>
<dbReference type="InterPro" id="IPR011059">
    <property type="entry name" value="Metal-dep_hydrolase_composite"/>
</dbReference>